<proteinExistence type="predicted"/>
<protein>
    <recommendedName>
        <fullName evidence="2">non-specific serine/threonine protein kinase</fullName>
        <ecNumber evidence="2">2.7.11.1</ecNumber>
    </recommendedName>
</protein>
<dbReference type="PANTHER" id="PTHR24417">
    <property type="entry name" value="SERINE/THREONINE-PROTEIN KINASE LMTK1"/>
    <property type="match status" value="1"/>
</dbReference>
<evidence type="ECO:0000256" key="6">
    <source>
        <dbReference type="ARBA" id="ARBA00022692"/>
    </source>
</evidence>
<dbReference type="InterPro" id="IPR001245">
    <property type="entry name" value="Ser-Thr/Tyr_kinase_cat_dom"/>
</dbReference>
<dbReference type="InterPro" id="IPR000719">
    <property type="entry name" value="Prot_kinase_dom"/>
</dbReference>
<evidence type="ECO:0000256" key="4">
    <source>
        <dbReference type="ARBA" id="ARBA00022553"/>
    </source>
</evidence>
<keyword evidence="11 15" id="KW-0472">Membrane</keyword>
<comment type="catalytic activity">
    <reaction evidence="13">
        <text>L-seryl-[protein] + ATP = O-phospho-L-seryl-[protein] + ADP + H(+)</text>
        <dbReference type="Rhea" id="RHEA:17989"/>
        <dbReference type="Rhea" id="RHEA-COMP:9863"/>
        <dbReference type="Rhea" id="RHEA-COMP:11604"/>
        <dbReference type="ChEBI" id="CHEBI:15378"/>
        <dbReference type="ChEBI" id="CHEBI:29999"/>
        <dbReference type="ChEBI" id="CHEBI:30616"/>
        <dbReference type="ChEBI" id="CHEBI:83421"/>
        <dbReference type="ChEBI" id="CHEBI:456216"/>
        <dbReference type="EC" id="2.7.11.1"/>
    </reaction>
</comment>
<evidence type="ECO:0000256" key="2">
    <source>
        <dbReference type="ARBA" id="ARBA00012513"/>
    </source>
</evidence>
<name>A0AAD7R7F0_9TELE</name>
<evidence type="ECO:0000256" key="7">
    <source>
        <dbReference type="ARBA" id="ARBA00022741"/>
    </source>
</evidence>
<feature type="transmembrane region" description="Helical" evidence="15">
    <location>
        <begin position="36"/>
        <end position="62"/>
    </location>
</feature>
<dbReference type="InterPro" id="IPR008266">
    <property type="entry name" value="Tyr_kinase_AS"/>
</dbReference>
<evidence type="ECO:0000256" key="8">
    <source>
        <dbReference type="ARBA" id="ARBA00022777"/>
    </source>
</evidence>
<dbReference type="PROSITE" id="PS50011">
    <property type="entry name" value="PROTEIN_KINASE_DOM"/>
    <property type="match status" value="1"/>
</dbReference>
<evidence type="ECO:0000256" key="1">
    <source>
        <dbReference type="ARBA" id="ARBA00004167"/>
    </source>
</evidence>
<dbReference type="FunFam" id="1.10.510.10:FF:000347">
    <property type="entry name" value="Apoptosis associated tyrosine kinase"/>
    <property type="match status" value="1"/>
</dbReference>
<dbReference type="GO" id="GO:0005524">
    <property type="term" value="F:ATP binding"/>
    <property type="evidence" value="ECO:0007669"/>
    <property type="project" value="UniProtKB-KW"/>
</dbReference>
<gene>
    <name evidence="18" type="ORF">AAFF_G00317480</name>
</gene>
<dbReference type="PANTHER" id="PTHR24417:SF0">
    <property type="entry name" value="SERINE_THREONINE-PROTEIN KINASE LMTK1"/>
    <property type="match status" value="1"/>
</dbReference>
<dbReference type="Pfam" id="PF07714">
    <property type="entry name" value="PK_Tyr_Ser-Thr"/>
    <property type="match status" value="1"/>
</dbReference>
<dbReference type="Gene3D" id="1.10.510.10">
    <property type="entry name" value="Transferase(Phosphotransferase) domain 1"/>
    <property type="match status" value="1"/>
</dbReference>
<dbReference type="Proteomes" id="UP001221898">
    <property type="component" value="Unassembled WGS sequence"/>
</dbReference>
<comment type="subcellular location">
    <subcellularLocation>
        <location evidence="1">Membrane</location>
        <topology evidence="1">Single-pass membrane protein</topology>
    </subcellularLocation>
</comment>
<dbReference type="FunFam" id="3.30.200.20:FF:000275">
    <property type="entry name" value="Apoptosis associated tyrosine kinase"/>
    <property type="match status" value="1"/>
</dbReference>
<keyword evidence="16" id="KW-0732">Signal</keyword>
<keyword evidence="3" id="KW-0723">Serine/threonine-protein kinase</keyword>
<evidence type="ECO:0000256" key="5">
    <source>
        <dbReference type="ARBA" id="ARBA00022679"/>
    </source>
</evidence>
<dbReference type="PRINTS" id="PR00109">
    <property type="entry name" value="TYRKINASE"/>
</dbReference>
<keyword evidence="10 15" id="KW-1133">Transmembrane helix</keyword>
<feature type="chain" id="PRO_5041973231" description="non-specific serine/threonine protein kinase" evidence="16">
    <location>
        <begin position="21"/>
        <end position="610"/>
    </location>
</feature>
<sequence length="610" mass="67671">MSAPLFLVLASPSFFSPSFAFTSHFDSDGAPLSELSWSSSLAVVAVSFSGLFTFIFLMLACLCCKKGDISFKVELWLSGSVWLSSSAAQVSRCGPKECAVCGEMGPGWFGKVLLGEVNSGLGSTQAVVKELRSSASVQDQIHFLEEAQPYRTLQHPALLQCLALCSEETPYLLIMEYCPLGDLKGYLRSCRAADSMTPDPGMTPDPAVLQRMACEISSGLLHLHKHNFVHSDLALRNCLLTSDLTVKIGDYGLAHSHYKDDYFVTPDKLWVPLRWIGPELVDEVHGNLLLVDQTKPSNIWSLGVTMWELFEFGSQPYRHYSDRQVLTYAIKERQLKLSKPLLEIPLSERWYEVMQFCWLLPEQRPDAEEVHLLLTHLCVKGSSAAEDDFEKRWNSLRPAGPPRPLLPPAPPLPPLRARRRYSDRHPDQPRTQLRVPLGSGLPPPLPPRPPAVPECVLCPWGGRPGPGGLPSFTQRPAVQRYVHMEARGLDCPVCDCSPDYLPQPRSYWSADVHKADAYDWDASPALSLAMEPLLGQEPCSPAHAWETGQYVSYKDRDGGHYCETPPTEEEGEESCLRGEESCLMGEESCLLGEESCLMGEGPACWGRSPV</sequence>
<organism evidence="18 19">
    <name type="scientific">Aldrovandia affinis</name>
    <dbReference type="NCBI Taxonomy" id="143900"/>
    <lineage>
        <taxon>Eukaryota</taxon>
        <taxon>Metazoa</taxon>
        <taxon>Chordata</taxon>
        <taxon>Craniata</taxon>
        <taxon>Vertebrata</taxon>
        <taxon>Euteleostomi</taxon>
        <taxon>Actinopterygii</taxon>
        <taxon>Neopterygii</taxon>
        <taxon>Teleostei</taxon>
        <taxon>Notacanthiformes</taxon>
        <taxon>Halosauridae</taxon>
        <taxon>Aldrovandia</taxon>
    </lineage>
</organism>
<dbReference type="AlphaFoldDB" id="A0AAD7R7F0"/>
<evidence type="ECO:0000256" key="14">
    <source>
        <dbReference type="SAM" id="MobiDB-lite"/>
    </source>
</evidence>
<dbReference type="GO" id="GO:0005737">
    <property type="term" value="C:cytoplasm"/>
    <property type="evidence" value="ECO:0007669"/>
    <property type="project" value="UniProtKB-ARBA"/>
</dbReference>
<keyword evidence="5" id="KW-0808">Transferase</keyword>
<dbReference type="InterPro" id="IPR011009">
    <property type="entry name" value="Kinase-like_dom_sf"/>
</dbReference>
<accession>A0AAD7R7F0</accession>
<keyword evidence="7" id="KW-0547">Nucleotide-binding</keyword>
<evidence type="ECO:0000313" key="19">
    <source>
        <dbReference type="Proteomes" id="UP001221898"/>
    </source>
</evidence>
<reference evidence="18" key="1">
    <citation type="journal article" date="2023" name="Science">
        <title>Genome structures resolve the early diversification of teleost fishes.</title>
        <authorList>
            <person name="Parey E."/>
            <person name="Louis A."/>
            <person name="Montfort J."/>
            <person name="Bouchez O."/>
            <person name="Roques C."/>
            <person name="Iampietro C."/>
            <person name="Lluch J."/>
            <person name="Castinel A."/>
            <person name="Donnadieu C."/>
            <person name="Desvignes T."/>
            <person name="Floi Bucao C."/>
            <person name="Jouanno E."/>
            <person name="Wen M."/>
            <person name="Mejri S."/>
            <person name="Dirks R."/>
            <person name="Jansen H."/>
            <person name="Henkel C."/>
            <person name="Chen W.J."/>
            <person name="Zahm M."/>
            <person name="Cabau C."/>
            <person name="Klopp C."/>
            <person name="Thompson A.W."/>
            <person name="Robinson-Rechavi M."/>
            <person name="Braasch I."/>
            <person name="Lecointre G."/>
            <person name="Bobe J."/>
            <person name="Postlethwait J.H."/>
            <person name="Berthelot C."/>
            <person name="Roest Crollius H."/>
            <person name="Guiguen Y."/>
        </authorList>
    </citation>
    <scope>NUCLEOTIDE SEQUENCE</scope>
    <source>
        <strain evidence="18">NC1722</strain>
    </source>
</reference>
<dbReference type="SUPFAM" id="SSF56112">
    <property type="entry name" value="Protein kinase-like (PK-like)"/>
    <property type="match status" value="1"/>
</dbReference>
<dbReference type="GO" id="GO:0004674">
    <property type="term" value="F:protein serine/threonine kinase activity"/>
    <property type="evidence" value="ECO:0007669"/>
    <property type="project" value="UniProtKB-KW"/>
</dbReference>
<dbReference type="EMBL" id="JAINUG010000474">
    <property type="protein sequence ID" value="KAJ8367472.1"/>
    <property type="molecule type" value="Genomic_DNA"/>
</dbReference>
<evidence type="ECO:0000256" key="13">
    <source>
        <dbReference type="ARBA" id="ARBA00048679"/>
    </source>
</evidence>
<feature type="region of interest" description="Disordered" evidence="14">
    <location>
        <begin position="393"/>
        <end position="447"/>
    </location>
</feature>
<evidence type="ECO:0000256" key="11">
    <source>
        <dbReference type="ARBA" id="ARBA00023136"/>
    </source>
</evidence>
<keyword evidence="8" id="KW-0418">Kinase</keyword>
<comment type="caution">
    <text evidence="18">The sequence shown here is derived from an EMBL/GenBank/DDBJ whole genome shotgun (WGS) entry which is preliminary data.</text>
</comment>
<evidence type="ECO:0000256" key="3">
    <source>
        <dbReference type="ARBA" id="ARBA00022527"/>
    </source>
</evidence>
<dbReference type="GO" id="GO:0012505">
    <property type="term" value="C:endomembrane system"/>
    <property type="evidence" value="ECO:0007669"/>
    <property type="project" value="UniProtKB-ARBA"/>
</dbReference>
<evidence type="ECO:0000256" key="15">
    <source>
        <dbReference type="SAM" id="Phobius"/>
    </source>
</evidence>
<comment type="catalytic activity">
    <reaction evidence="12">
        <text>L-threonyl-[protein] + ATP = O-phospho-L-threonyl-[protein] + ADP + H(+)</text>
        <dbReference type="Rhea" id="RHEA:46608"/>
        <dbReference type="Rhea" id="RHEA-COMP:11060"/>
        <dbReference type="Rhea" id="RHEA-COMP:11605"/>
        <dbReference type="ChEBI" id="CHEBI:15378"/>
        <dbReference type="ChEBI" id="CHEBI:30013"/>
        <dbReference type="ChEBI" id="CHEBI:30616"/>
        <dbReference type="ChEBI" id="CHEBI:61977"/>
        <dbReference type="ChEBI" id="CHEBI:456216"/>
        <dbReference type="EC" id="2.7.11.1"/>
    </reaction>
</comment>
<feature type="compositionally biased region" description="Pro residues" evidence="14">
    <location>
        <begin position="399"/>
        <end position="414"/>
    </location>
</feature>
<evidence type="ECO:0000313" key="18">
    <source>
        <dbReference type="EMBL" id="KAJ8367472.1"/>
    </source>
</evidence>
<dbReference type="GO" id="GO:0007420">
    <property type="term" value="P:brain development"/>
    <property type="evidence" value="ECO:0007669"/>
    <property type="project" value="TreeGrafter"/>
</dbReference>
<evidence type="ECO:0000256" key="12">
    <source>
        <dbReference type="ARBA" id="ARBA00047899"/>
    </source>
</evidence>
<dbReference type="GO" id="GO:0016020">
    <property type="term" value="C:membrane"/>
    <property type="evidence" value="ECO:0007669"/>
    <property type="project" value="UniProtKB-SubCell"/>
</dbReference>
<evidence type="ECO:0000259" key="17">
    <source>
        <dbReference type="PROSITE" id="PS50011"/>
    </source>
</evidence>
<feature type="signal peptide" evidence="16">
    <location>
        <begin position="1"/>
        <end position="20"/>
    </location>
</feature>
<feature type="domain" description="Protein kinase" evidence="17">
    <location>
        <begin position="98"/>
        <end position="374"/>
    </location>
</feature>
<dbReference type="EC" id="2.7.11.1" evidence="2"/>
<evidence type="ECO:0000256" key="10">
    <source>
        <dbReference type="ARBA" id="ARBA00022989"/>
    </source>
</evidence>
<keyword evidence="4" id="KW-0597">Phosphoprotein</keyword>
<evidence type="ECO:0000256" key="16">
    <source>
        <dbReference type="SAM" id="SignalP"/>
    </source>
</evidence>
<dbReference type="GO" id="GO:0004713">
    <property type="term" value="F:protein tyrosine kinase activity"/>
    <property type="evidence" value="ECO:0007669"/>
    <property type="project" value="TreeGrafter"/>
</dbReference>
<keyword evidence="19" id="KW-1185">Reference proteome</keyword>
<evidence type="ECO:0000256" key="9">
    <source>
        <dbReference type="ARBA" id="ARBA00022840"/>
    </source>
</evidence>
<keyword evidence="6 15" id="KW-0812">Transmembrane</keyword>
<keyword evidence="9" id="KW-0067">ATP-binding</keyword>
<dbReference type="PROSITE" id="PS00109">
    <property type="entry name" value="PROTEIN_KINASE_TYR"/>
    <property type="match status" value="1"/>
</dbReference>